<name>A0ABT5U570_9GAMM</name>
<keyword evidence="7" id="KW-1185">Reference proteome</keyword>
<gene>
    <name evidence="6" type="ORF">ORQ98_05905</name>
</gene>
<accession>A0ABT5U570</accession>
<dbReference type="InterPro" id="IPR004294">
    <property type="entry name" value="Carotenoid_Oase"/>
</dbReference>
<reference evidence="6 7" key="1">
    <citation type="submission" date="2022-11" db="EMBL/GenBank/DDBJ databases">
        <title>Spartinivicinus poritis sp. nov., isolated from scleractinian coral Porites lutea.</title>
        <authorList>
            <person name="Zhang G."/>
            <person name="Cai L."/>
            <person name="Wei Q."/>
        </authorList>
    </citation>
    <scope>NUCLEOTIDE SEQUENCE [LARGE SCALE GENOMIC DNA]</scope>
    <source>
        <strain evidence="6 7">A2-2</strain>
    </source>
</reference>
<dbReference type="Pfam" id="PF03055">
    <property type="entry name" value="RPE65"/>
    <property type="match status" value="1"/>
</dbReference>
<proteinExistence type="inferred from homology"/>
<protein>
    <submittedName>
        <fullName evidence="6">Carotenoid oxygenase family protein</fullName>
    </submittedName>
</protein>
<dbReference type="RefSeq" id="WP_274687860.1">
    <property type="nucleotide sequence ID" value="NZ_JAPMOU010000005.1"/>
</dbReference>
<comment type="caution">
    <text evidence="6">The sequence shown here is derived from an EMBL/GenBank/DDBJ whole genome shotgun (WGS) entry which is preliminary data.</text>
</comment>
<organism evidence="6 7">
    <name type="scientific">Spartinivicinus poritis</name>
    <dbReference type="NCBI Taxonomy" id="2994640"/>
    <lineage>
        <taxon>Bacteria</taxon>
        <taxon>Pseudomonadati</taxon>
        <taxon>Pseudomonadota</taxon>
        <taxon>Gammaproteobacteria</taxon>
        <taxon>Oceanospirillales</taxon>
        <taxon>Zooshikellaceae</taxon>
        <taxon>Spartinivicinus</taxon>
    </lineage>
</organism>
<dbReference type="PANTHER" id="PTHR10543:SF89">
    <property type="entry name" value="CAROTENOID 9,10(9',10')-CLEAVAGE DIOXYGENASE 1"/>
    <property type="match status" value="1"/>
</dbReference>
<keyword evidence="4" id="KW-0560">Oxidoreductase</keyword>
<evidence type="ECO:0000256" key="2">
    <source>
        <dbReference type="ARBA" id="ARBA00006787"/>
    </source>
</evidence>
<evidence type="ECO:0000256" key="1">
    <source>
        <dbReference type="ARBA" id="ARBA00001954"/>
    </source>
</evidence>
<comment type="cofactor">
    <cofactor evidence="1">
        <name>Fe(2+)</name>
        <dbReference type="ChEBI" id="CHEBI:29033"/>
    </cofactor>
</comment>
<evidence type="ECO:0000256" key="3">
    <source>
        <dbReference type="ARBA" id="ARBA00022723"/>
    </source>
</evidence>
<evidence type="ECO:0000313" key="7">
    <source>
        <dbReference type="Proteomes" id="UP001528823"/>
    </source>
</evidence>
<dbReference type="Proteomes" id="UP001528823">
    <property type="component" value="Unassembled WGS sequence"/>
</dbReference>
<dbReference type="EMBL" id="JAPMOU010000005">
    <property type="protein sequence ID" value="MDE1461498.1"/>
    <property type="molecule type" value="Genomic_DNA"/>
</dbReference>
<keyword evidence="5" id="KW-0408">Iron</keyword>
<comment type="similarity">
    <text evidence="2">Belongs to the carotenoid oxygenase family.</text>
</comment>
<evidence type="ECO:0000256" key="5">
    <source>
        <dbReference type="ARBA" id="ARBA00023004"/>
    </source>
</evidence>
<evidence type="ECO:0000313" key="6">
    <source>
        <dbReference type="EMBL" id="MDE1461498.1"/>
    </source>
</evidence>
<keyword evidence="3" id="KW-0479">Metal-binding</keyword>
<dbReference type="PANTHER" id="PTHR10543">
    <property type="entry name" value="BETA-CAROTENE DIOXYGENASE"/>
    <property type="match status" value="1"/>
</dbReference>
<evidence type="ECO:0000256" key="4">
    <source>
        <dbReference type="ARBA" id="ARBA00023002"/>
    </source>
</evidence>
<sequence length="614" mass="69270">MKRRDFIKAAGVTGLMPGITLSNQALIPASSFPNVIMQSSLKPASGPLDIVMGSLPADLYGHVFIAEGIPLEKNHLSPNGKGALSRVDFTHGQARFTRKMIETPSAILQDKFSGLLDPFYLLGGTVYFSPNLGFMNYCNTAPNYLGNNRFALSYEGGIPYEFDGTTLDLITPIGEVDEWKSSLPPIAEAFAPDKWLFPQVRTTGHPYFDLERNECFTINYGGNMGTSGLRNSFIRLIQWDLVGNFKTWNVVNRQGKNAFITATSHSLGVTRHHILIFETAARVENMRILGSKKVTPQNHHTPVWIIRKADLQSNNSQVVADYIELNFDTSDIVCNYDDYDNEITLYGQYLGAMDKSEPQFNHEKLLFGGYVSSDIAGYPVAPVDVGGLVRVRLQVLSDSVREIVSDFQLIRDQAVCWDLNDPAYRGHFQFPEQFDHIYWAAIGYRPEHVVKRVADAYKNYPNRLFRNDQLPSYPVPSALIHMDCQQMAISDSYQFPEDCVMRTPQFMAKNRSYTQDDGYIFTAVVRKYPSHANSNGKEFWIFDGKQLAQGPICILASPQLHFATTNHALWVPTINKRPVAAYQADIAGYFKEKLSFHSRQVQQAIKRHILPRFS</sequence>